<evidence type="ECO:0000313" key="3">
    <source>
        <dbReference type="EMBL" id="MDZ8120372.1"/>
    </source>
</evidence>
<dbReference type="PANTHER" id="PTHR34039">
    <property type="entry name" value="UPF0102 PROTEIN YRAN"/>
    <property type="match status" value="1"/>
</dbReference>
<sequence length="163" mass="18856">MAGKRHKKYGYADRFRFCVSSVFSGLKILPWRKKEAPHLKSGRWGEKVAVKFLRSKHWKIIGERVRSGKHDELDIVADDGNALVFVEVKTRKNEDFGRPFSAVNNAKRKRLSRAAVNYLKKKNAKPDYIRFDVIEVIGEPGGDPEIRHIENAFSLDPAYSLWW</sequence>
<name>A0ABU5N1T5_9BACT</name>
<dbReference type="Gene3D" id="3.40.1350.10">
    <property type="match status" value="1"/>
</dbReference>
<dbReference type="PANTHER" id="PTHR34039:SF1">
    <property type="entry name" value="UPF0102 PROTEIN YRAN"/>
    <property type="match status" value="1"/>
</dbReference>
<protein>
    <recommendedName>
        <fullName evidence="2">UPF0102 protein P9H32_17205</fullName>
    </recommendedName>
</protein>
<dbReference type="InterPro" id="IPR003509">
    <property type="entry name" value="UPF0102_YraN-like"/>
</dbReference>
<dbReference type="Pfam" id="PF02021">
    <property type="entry name" value="UPF0102"/>
    <property type="match status" value="1"/>
</dbReference>
<keyword evidence="4" id="KW-1185">Reference proteome</keyword>
<comment type="caution">
    <text evidence="3">The sequence shown here is derived from an EMBL/GenBank/DDBJ whole genome shotgun (WGS) entry which is preliminary data.</text>
</comment>
<dbReference type="CDD" id="cd20736">
    <property type="entry name" value="PoNe_Nuclease"/>
    <property type="match status" value="1"/>
</dbReference>
<proteinExistence type="inferred from homology"/>
<organism evidence="3 4">
    <name type="scientific">Pontiella agarivorans</name>
    <dbReference type="NCBI Taxonomy" id="3038953"/>
    <lineage>
        <taxon>Bacteria</taxon>
        <taxon>Pseudomonadati</taxon>
        <taxon>Kiritimatiellota</taxon>
        <taxon>Kiritimatiellia</taxon>
        <taxon>Kiritimatiellales</taxon>
        <taxon>Pontiellaceae</taxon>
        <taxon>Pontiella</taxon>
    </lineage>
</organism>
<comment type="similarity">
    <text evidence="1 2">Belongs to the UPF0102 family.</text>
</comment>
<evidence type="ECO:0000256" key="2">
    <source>
        <dbReference type="HAMAP-Rule" id="MF_00048"/>
    </source>
</evidence>
<reference evidence="3 4" key="1">
    <citation type="journal article" date="2024" name="Appl. Environ. Microbiol.">
        <title>Pontiella agarivorans sp. nov., a novel marine anaerobic bacterium capable of degrading macroalgal polysaccharides and fixing nitrogen.</title>
        <authorList>
            <person name="Liu N."/>
            <person name="Kivenson V."/>
            <person name="Peng X."/>
            <person name="Cui Z."/>
            <person name="Lankiewicz T.S."/>
            <person name="Gosselin K.M."/>
            <person name="English C.J."/>
            <person name="Blair E.M."/>
            <person name="O'Malley M.A."/>
            <person name="Valentine D.L."/>
        </authorList>
    </citation>
    <scope>NUCLEOTIDE SEQUENCE [LARGE SCALE GENOMIC DNA]</scope>
    <source>
        <strain evidence="3 4">NLcol2</strain>
    </source>
</reference>
<evidence type="ECO:0000256" key="1">
    <source>
        <dbReference type="ARBA" id="ARBA00006738"/>
    </source>
</evidence>
<accession>A0ABU5N1T5</accession>
<dbReference type="NCBIfam" id="NF009150">
    <property type="entry name" value="PRK12497.1-3"/>
    <property type="match status" value="1"/>
</dbReference>
<evidence type="ECO:0000313" key="4">
    <source>
        <dbReference type="Proteomes" id="UP001290861"/>
    </source>
</evidence>
<dbReference type="RefSeq" id="WP_322610145.1">
    <property type="nucleotide sequence ID" value="NZ_JARVCO010000012.1"/>
</dbReference>
<dbReference type="SUPFAM" id="SSF52980">
    <property type="entry name" value="Restriction endonuclease-like"/>
    <property type="match status" value="1"/>
</dbReference>
<dbReference type="InterPro" id="IPR011856">
    <property type="entry name" value="tRNA_endonuc-like_dom_sf"/>
</dbReference>
<dbReference type="Proteomes" id="UP001290861">
    <property type="component" value="Unassembled WGS sequence"/>
</dbReference>
<dbReference type="EMBL" id="JARVCO010000012">
    <property type="protein sequence ID" value="MDZ8120372.1"/>
    <property type="molecule type" value="Genomic_DNA"/>
</dbReference>
<gene>
    <name evidence="3" type="ORF">P9H32_17205</name>
</gene>
<dbReference type="HAMAP" id="MF_00048">
    <property type="entry name" value="UPF0102"/>
    <property type="match status" value="1"/>
</dbReference>
<dbReference type="InterPro" id="IPR011335">
    <property type="entry name" value="Restrct_endonuc-II-like"/>
</dbReference>
<dbReference type="NCBIfam" id="NF009154">
    <property type="entry name" value="PRK12497.3-3"/>
    <property type="match status" value="1"/>
</dbReference>